<reference evidence="3 4" key="1">
    <citation type="submission" date="2019-12" db="EMBL/GenBank/DDBJ databases">
        <authorList>
            <person name="Alioto T."/>
            <person name="Alioto T."/>
            <person name="Gomez Garrido J."/>
        </authorList>
    </citation>
    <scope>NUCLEOTIDE SEQUENCE [LARGE SCALE GENOMIC DNA]</scope>
</reference>
<dbReference type="Proteomes" id="UP000594638">
    <property type="component" value="Unassembled WGS sequence"/>
</dbReference>
<sequence length="452" mass="50910">MADWMDLPVDILVVISQSLTVIEDFTSFAAVCKDWKSVTSILKKKPSLPTRYPRLMLAEKIDTEDQENQGDQDASIRFFLNLLTSKRFQLQLPEASGRKCTGAHYGWLWTIGTDLQINLLHPFSRQQICLPHMLTFPDQYEYNEKFTPQEVWYFFVSKIAMSSNPCKEKSLHDYNEDCTVVAIYGEFSILAFTKLGGTVWTNISVHSRVYQDIIFYNGKFYAVDAHGVVVVCEFDDANGPKATVIAPAPIETSDTYQKYLVESSGHLLLVSRIRRGYLFGDDDDDDVEEDDIDDQDEDAGDDIDDQDEDAGDDIDECKGDVDGSDNVDHVEDAEGSDKEGEKKARYYTTDFSVLRLDECHEEGNNYAYRLTEVTSLGDQALFLGSNVSTSIASSGCIKPNCIYFTDDNCELYFNEPGGGGHDTGIFNMEDGTIQLNYAGESRSNFSPPLWYI</sequence>
<dbReference type="InterPro" id="IPR050942">
    <property type="entry name" value="F-box_BR-signaling"/>
</dbReference>
<keyword evidence="4" id="KW-1185">Reference proteome</keyword>
<dbReference type="EMBL" id="CACTIH010000027">
    <property type="protein sequence ID" value="CAA2935808.1"/>
    <property type="molecule type" value="Genomic_DNA"/>
</dbReference>
<accession>A0A8S0PC68</accession>
<evidence type="ECO:0000313" key="3">
    <source>
        <dbReference type="EMBL" id="CAA2935808.1"/>
    </source>
</evidence>
<dbReference type="OrthoDB" id="904034at2759"/>
<proteinExistence type="predicted"/>
<organism evidence="3 4">
    <name type="scientific">Olea europaea subsp. europaea</name>
    <dbReference type="NCBI Taxonomy" id="158383"/>
    <lineage>
        <taxon>Eukaryota</taxon>
        <taxon>Viridiplantae</taxon>
        <taxon>Streptophyta</taxon>
        <taxon>Embryophyta</taxon>
        <taxon>Tracheophyta</taxon>
        <taxon>Spermatophyta</taxon>
        <taxon>Magnoliopsida</taxon>
        <taxon>eudicotyledons</taxon>
        <taxon>Gunneridae</taxon>
        <taxon>Pentapetalae</taxon>
        <taxon>asterids</taxon>
        <taxon>lamiids</taxon>
        <taxon>Lamiales</taxon>
        <taxon>Oleaceae</taxon>
        <taxon>Oleeae</taxon>
        <taxon>Olea</taxon>
    </lineage>
</organism>
<evidence type="ECO:0000313" key="4">
    <source>
        <dbReference type="Proteomes" id="UP000594638"/>
    </source>
</evidence>
<feature type="region of interest" description="Disordered" evidence="1">
    <location>
        <begin position="281"/>
        <end position="341"/>
    </location>
</feature>
<protein>
    <recommendedName>
        <fullName evidence="2">KIB1-4 beta-propeller domain-containing protein</fullName>
    </recommendedName>
</protein>
<dbReference type="PANTHER" id="PTHR44259">
    <property type="entry name" value="OS07G0183000 PROTEIN-RELATED"/>
    <property type="match status" value="1"/>
</dbReference>
<feature type="compositionally biased region" description="Acidic residues" evidence="1">
    <location>
        <begin position="281"/>
        <end position="315"/>
    </location>
</feature>
<dbReference type="InterPro" id="IPR005174">
    <property type="entry name" value="KIB1-4_b-propeller"/>
</dbReference>
<feature type="domain" description="KIB1-4 beta-propeller" evidence="2">
    <location>
        <begin position="81"/>
        <end position="427"/>
    </location>
</feature>
<feature type="compositionally biased region" description="Basic and acidic residues" evidence="1">
    <location>
        <begin position="316"/>
        <end position="341"/>
    </location>
</feature>
<comment type="caution">
    <text evidence="3">The sequence shown here is derived from an EMBL/GenBank/DDBJ whole genome shotgun (WGS) entry which is preliminary data.</text>
</comment>
<evidence type="ECO:0000256" key="1">
    <source>
        <dbReference type="SAM" id="MobiDB-lite"/>
    </source>
</evidence>
<dbReference type="PANTHER" id="PTHR44259:SF114">
    <property type="entry name" value="OS06G0707300 PROTEIN"/>
    <property type="match status" value="1"/>
</dbReference>
<dbReference type="Pfam" id="PF03478">
    <property type="entry name" value="Beta-prop_KIB1-4"/>
    <property type="match status" value="1"/>
</dbReference>
<name>A0A8S0PC68_OLEEU</name>
<evidence type="ECO:0000259" key="2">
    <source>
        <dbReference type="Pfam" id="PF03478"/>
    </source>
</evidence>
<gene>
    <name evidence="3" type="ORF">OLEA9_A104283</name>
</gene>
<dbReference type="AlphaFoldDB" id="A0A8S0PC68"/>
<dbReference type="Gramene" id="OE9A104283T1">
    <property type="protein sequence ID" value="OE9A104283C1"/>
    <property type="gene ID" value="OE9A104283"/>
</dbReference>